<evidence type="ECO:0000313" key="3">
    <source>
        <dbReference type="Proteomes" id="UP000077684"/>
    </source>
</evidence>
<evidence type="ECO:0000256" key="1">
    <source>
        <dbReference type="SAM" id="MobiDB-lite"/>
    </source>
</evidence>
<sequence length="402" mass="44669">MSQAIAEEQQQDPTSLTNKKRRFKPTLSGREVIGSLQAQQPGDAEEEEERFSEDSEDLPPAKEEAPIPKRGRSTRTTANKALRTGDAPPLDWLPTDLGIKIFAAPNPKAKVDKEKKHQQLGAQRMLKLETRTTFAMFKGMLLAVVQEDKKETISGDWDNWLVEVSLHSAGHLFSEKTKLKNEEVFDDFIEAALQSSKRAATVLVKEIEPLFTPAVASGASASSKKDDSRMKNIQDLQHVSDQLRQYDRQVVKRWICNASDCHNRSRAHPSCYIHPRNPQQHVNLKCAHRFAWAAALADSAAGVTVDFPPATEIFMPKAGIIKEEVANEDQAEVSGADEGGKRGSVRRKPLQPMTGPGSSFENSIDLDDYLKVKEEPGLMKVEESHSRDKENQLPAAGPDMDL</sequence>
<feature type="compositionally biased region" description="Acidic residues" evidence="1">
    <location>
        <begin position="43"/>
        <end position="57"/>
    </location>
</feature>
<gene>
    <name evidence="2" type="ORF">A4X06_0g3098</name>
</gene>
<reference evidence="2" key="2">
    <citation type="journal article" date="2019" name="IMA Fungus">
        <title>Genome sequencing and comparison of five Tilletia species to identify candidate genes for the detection of regulated species infecting wheat.</title>
        <authorList>
            <person name="Nguyen H.D.T."/>
            <person name="Sultana T."/>
            <person name="Kesanakurti P."/>
            <person name="Hambleton S."/>
        </authorList>
    </citation>
    <scope>NUCLEOTIDE SEQUENCE</scope>
    <source>
        <strain evidence="2">DAOMC 236426</strain>
    </source>
</reference>
<comment type="caution">
    <text evidence="2">The sequence shown here is derived from an EMBL/GenBank/DDBJ whole genome shotgun (WGS) entry which is preliminary data.</text>
</comment>
<feature type="region of interest" description="Disordered" evidence="1">
    <location>
        <begin position="1"/>
        <end position="89"/>
    </location>
</feature>
<protein>
    <submittedName>
        <fullName evidence="2">Uncharacterized protein</fullName>
    </submittedName>
</protein>
<reference evidence="2" key="1">
    <citation type="submission" date="2016-04" db="EMBL/GenBank/DDBJ databases">
        <authorList>
            <person name="Nguyen H.D."/>
            <person name="Samba Siva P."/>
            <person name="Cullis J."/>
            <person name="Levesque C.A."/>
            <person name="Hambleton S."/>
        </authorList>
    </citation>
    <scope>NUCLEOTIDE SEQUENCE</scope>
    <source>
        <strain evidence="2">DAOMC 236426</strain>
    </source>
</reference>
<accession>A0A8X7SYH0</accession>
<dbReference type="EMBL" id="LWDE02000267">
    <property type="protein sequence ID" value="KAE8249727.1"/>
    <property type="molecule type" value="Genomic_DNA"/>
</dbReference>
<feature type="region of interest" description="Disordered" evidence="1">
    <location>
        <begin position="327"/>
        <end position="402"/>
    </location>
</feature>
<keyword evidence="3" id="KW-1185">Reference proteome</keyword>
<dbReference type="Proteomes" id="UP000077684">
    <property type="component" value="Unassembled WGS sequence"/>
</dbReference>
<dbReference type="AlphaFoldDB" id="A0A8X7SYH0"/>
<proteinExistence type="predicted"/>
<evidence type="ECO:0000313" key="2">
    <source>
        <dbReference type="EMBL" id="KAE8249727.1"/>
    </source>
</evidence>
<organism evidence="2 3">
    <name type="scientific">Tilletia controversa</name>
    <name type="common">dwarf bunt fungus</name>
    <dbReference type="NCBI Taxonomy" id="13291"/>
    <lineage>
        <taxon>Eukaryota</taxon>
        <taxon>Fungi</taxon>
        <taxon>Dikarya</taxon>
        <taxon>Basidiomycota</taxon>
        <taxon>Ustilaginomycotina</taxon>
        <taxon>Exobasidiomycetes</taxon>
        <taxon>Tilletiales</taxon>
        <taxon>Tilletiaceae</taxon>
        <taxon>Tilletia</taxon>
    </lineage>
</organism>
<feature type="compositionally biased region" description="Basic and acidic residues" evidence="1">
    <location>
        <begin position="368"/>
        <end position="391"/>
    </location>
</feature>
<name>A0A8X7SYH0_9BASI</name>